<reference evidence="1" key="1">
    <citation type="submission" date="2022-08" db="EMBL/GenBank/DDBJ databases">
        <title>Genome Sequence of Fusarium decemcellulare.</title>
        <authorList>
            <person name="Buettner E."/>
        </authorList>
    </citation>
    <scope>NUCLEOTIDE SEQUENCE</scope>
    <source>
        <strain evidence="1">Babe19</strain>
    </source>
</reference>
<proteinExistence type="predicted"/>
<accession>A0ACC1SY66</accession>
<organism evidence="1 2">
    <name type="scientific">Fusarium decemcellulare</name>
    <dbReference type="NCBI Taxonomy" id="57161"/>
    <lineage>
        <taxon>Eukaryota</taxon>
        <taxon>Fungi</taxon>
        <taxon>Dikarya</taxon>
        <taxon>Ascomycota</taxon>
        <taxon>Pezizomycotina</taxon>
        <taxon>Sordariomycetes</taxon>
        <taxon>Hypocreomycetidae</taxon>
        <taxon>Hypocreales</taxon>
        <taxon>Nectriaceae</taxon>
        <taxon>Fusarium</taxon>
        <taxon>Fusarium decemcellulare species complex</taxon>
    </lineage>
</organism>
<comment type="caution">
    <text evidence="1">The sequence shown here is derived from an EMBL/GenBank/DDBJ whole genome shotgun (WGS) entry which is preliminary data.</text>
</comment>
<gene>
    <name evidence="1" type="ORF">NM208_g833</name>
</gene>
<name>A0ACC1SY66_9HYPO</name>
<protein>
    <submittedName>
        <fullName evidence="1">Uncharacterized protein</fullName>
    </submittedName>
</protein>
<dbReference type="EMBL" id="JANRMS010000038">
    <property type="protein sequence ID" value="KAJ3548793.1"/>
    <property type="molecule type" value="Genomic_DNA"/>
</dbReference>
<sequence length="1338" mass="148141">MPSATVPEFGQRLIPQILDRLASAEPERVIYSVAKSSDITQGFQHVTARSFAKAVDKTAWWLHGQIATSTDIQPVGYIGPHDLRHILLTYACAKVNCTVSTAGAEYSIFGINSLAQALFLSPKNSTEGALAVLEAAKCSIWVKPREQPILPLVQDLLNQRPMTVLDMPETDELLDADTVKPYPYTKTFDEAIRDPFCLLHTSGSTGLPKPIAWSHGLIGTMDAVRLLPPVEGDNGMAPWTKGWDDGDRIYSSFPISHGAGIIMNILLPALFRLHCIMGPAGVIPNMYLIDSLADHAKIDIWSMVPSLVDELGETPDVLAKFKPSKFICASGGPVSPIVASKVNDVIRVLNLTGTTEGLFIGNLWTEREDWLYFVFHPYSGFEFKEVEPGVYEHWVHRNEHGPLFQGIFHTFPDQKSINLKDLYVKHPTKPNHWAYKGRNDDIVVLSNGYKISPLDTEALITTHPAIQGCLMIGSGKPQAGLLIELKDPTTGNNELFDSIWSTVERANALSLHKNQLQRDYIAFSEPDKPFIRTDKGTVKRRATLTLYDDYIERFFQSRLDDTNVHLSVMVDTTSTESIMDAVRQIFGSFASAFKTAPPDTDVFSLGLDSLLVFQAIKSLRAATGLQDRLSTRHLYAHPTIAKFSAAVKQLAADAQKANGKRKYEPVDDQLAKVRKTIDMHKARLSAKVNPFDLMNPNIYVGMNFYFPLREGVSFEQAFVYLQEGLRRTIELIPTLEGKVMKCSEQEMGYKNGDLCVTLPPVPSTATSGRHGTDASKGPKQLVYKDLSKVLPSFEELRAAGFVSSAFKDELVTEAAWFPPLPADILIAQANFVDGGCILATNFHHACFDGVGVITALRVWAESCKYAQGDMRASCSWLDPESLNRSLPHILYEQEGYARPAEEVDPAVWGFLGFPDPAEVDYENGMERTNGNGTVEYKVREGEQPLPPAPVFPRKFAWPPVPPADGRHMKSTTFLISAENVEKLKKEVVADPEAKGSITSINDIVQAFFWRAAIKARYRVAKEIHGQTFSPDEQAIVELPIDARPYFSSLLPSSYMGSILVTNRPVLPVEELCAPDTSVGRIAYLMRQAATYITPSLVHDAFTLLQSVPDYSMLTNACMGLAGMHAMLNNMVLFQTSEISFGSDIFGNEGSPDAMRPQMDRFNTAFRLLIILPMRKDGGVELLLGTLPEEFDMLTKDEEFTSCQTRIRSTCRFKNKHRVVEDWEQGTTLHYRVDHPYLSQSLGQSLGSGGAEPHLISAVYQQDRSGSTAATLMRERGTGLCCGVEARVRLVPDANLSKYRSDERGWCQDKDEAAGSPYASPTGAYVASLLGEKIRGSCH</sequence>
<evidence type="ECO:0000313" key="2">
    <source>
        <dbReference type="Proteomes" id="UP001148629"/>
    </source>
</evidence>
<dbReference type="Proteomes" id="UP001148629">
    <property type="component" value="Unassembled WGS sequence"/>
</dbReference>
<evidence type="ECO:0000313" key="1">
    <source>
        <dbReference type="EMBL" id="KAJ3548793.1"/>
    </source>
</evidence>
<keyword evidence="2" id="KW-1185">Reference proteome</keyword>